<dbReference type="SUPFAM" id="SSF51735">
    <property type="entry name" value="NAD(P)-binding Rossmann-fold domains"/>
    <property type="match status" value="1"/>
</dbReference>
<gene>
    <name evidence="2" type="ORF">ACFSX3_04500</name>
</gene>
<dbReference type="Gene3D" id="3.90.180.10">
    <property type="entry name" value="Medium-chain alcohol dehydrogenases, catalytic domain"/>
    <property type="match status" value="1"/>
</dbReference>
<sequence length="320" mass="32551">MKAIAIHMPGAHGDLTEIELPLPVPGEHEVLIEMYATSVHPADCSILDEARIAGVERPAACPFIPGVVVAGIVADTGARVSRFKAGDEVFGLKSAGESGGYAEYTLAKEDELALKPPGLSFAAAGVLPAAGLAAWQALAAAKVSSRDRVLVQDGTGGTGSFAVQLAKLRGATVITTVNGDDELDVAWGLGADQAINSGGQDFAAILGQSIDVVIDTAGGSVLSRSFAVLAPGGRLISTAEQPDPALAAQQGVTAAYLTPAADPYQLTELARLTAGRKLQPLIGGAFPLSGEGLRTAHALSVSGKARGVIAITIIEKQQFS</sequence>
<comment type="caution">
    <text evidence="2">The sequence shown here is derived from an EMBL/GenBank/DDBJ whole genome shotgun (WGS) entry which is preliminary data.</text>
</comment>
<dbReference type="RefSeq" id="WP_209991917.1">
    <property type="nucleotide sequence ID" value="NZ_JBHSVQ010000001.1"/>
</dbReference>
<accession>A0ABW5F8J4</accession>
<organism evidence="2 3">
    <name type="scientific">Paenibacillus rhizoplanae</name>
    <dbReference type="NCBI Taxonomy" id="1917181"/>
    <lineage>
        <taxon>Bacteria</taxon>
        <taxon>Bacillati</taxon>
        <taxon>Bacillota</taxon>
        <taxon>Bacilli</taxon>
        <taxon>Bacillales</taxon>
        <taxon>Paenibacillaceae</taxon>
        <taxon>Paenibacillus</taxon>
    </lineage>
</organism>
<dbReference type="PANTHER" id="PTHR43482:SF1">
    <property type="entry name" value="PROTEIN AST1-RELATED"/>
    <property type="match status" value="1"/>
</dbReference>
<protein>
    <submittedName>
        <fullName evidence="2">NADP-dependent oxidoreductase</fullName>
        <ecNumber evidence="2">1.-.-.-</ecNumber>
    </submittedName>
</protein>
<dbReference type="PANTHER" id="PTHR43482">
    <property type="entry name" value="PROTEIN AST1-RELATED"/>
    <property type="match status" value="1"/>
</dbReference>
<dbReference type="GO" id="GO:0016491">
    <property type="term" value="F:oxidoreductase activity"/>
    <property type="evidence" value="ECO:0007669"/>
    <property type="project" value="UniProtKB-KW"/>
</dbReference>
<dbReference type="Pfam" id="PF08240">
    <property type="entry name" value="ADH_N"/>
    <property type="match status" value="1"/>
</dbReference>
<keyword evidence="2" id="KW-0560">Oxidoreductase</keyword>
<dbReference type="SUPFAM" id="SSF50129">
    <property type="entry name" value="GroES-like"/>
    <property type="match status" value="1"/>
</dbReference>
<evidence type="ECO:0000313" key="3">
    <source>
        <dbReference type="Proteomes" id="UP001597448"/>
    </source>
</evidence>
<name>A0ABW5F8J4_9BACL</name>
<dbReference type="InterPro" id="IPR011032">
    <property type="entry name" value="GroES-like_sf"/>
</dbReference>
<dbReference type="SMART" id="SM00829">
    <property type="entry name" value="PKS_ER"/>
    <property type="match status" value="1"/>
</dbReference>
<reference evidence="3" key="1">
    <citation type="journal article" date="2019" name="Int. J. Syst. Evol. Microbiol.">
        <title>The Global Catalogue of Microorganisms (GCM) 10K type strain sequencing project: providing services to taxonomists for standard genome sequencing and annotation.</title>
        <authorList>
            <consortium name="The Broad Institute Genomics Platform"/>
            <consortium name="The Broad Institute Genome Sequencing Center for Infectious Disease"/>
            <person name="Wu L."/>
            <person name="Ma J."/>
        </authorList>
    </citation>
    <scope>NUCLEOTIDE SEQUENCE [LARGE SCALE GENOMIC DNA]</scope>
    <source>
        <strain evidence="3">CCM 8725</strain>
    </source>
</reference>
<evidence type="ECO:0000259" key="1">
    <source>
        <dbReference type="SMART" id="SM00829"/>
    </source>
</evidence>
<dbReference type="Gene3D" id="3.40.50.720">
    <property type="entry name" value="NAD(P)-binding Rossmann-like Domain"/>
    <property type="match status" value="1"/>
</dbReference>
<dbReference type="Proteomes" id="UP001597448">
    <property type="component" value="Unassembled WGS sequence"/>
</dbReference>
<proteinExistence type="predicted"/>
<dbReference type="InterPro" id="IPR036291">
    <property type="entry name" value="NAD(P)-bd_dom_sf"/>
</dbReference>
<dbReference type="CDD" id="cd05289">
    <property type="entry name" value="MDR_like_2"/>
    <property type="match status" value="1"/>
</dbReference>
<dbReference type="EMBL" id="JBHUKY010000011">
    <property type="protein sequence ID" value="MFD2409116.1"/>
    <property type="molecule type" value="Genomic_DNA"/>
</dbReference>
<dbReference type="Pfam" id="PF13602">
    <property type="entry name" value="ADH_zinc_N_2"/>
    <property type="match status" value="1"/>
</dbReference>
<feature type="domain" description="Enoyl reductase (ER)" evidence="1">
    <location>
        <begin position="10"/>
        <end position="309"/>
    </location>
</feature>
<dbReference type="InterPro" id="IPR020843">
    <property type="entry name" value="ER"/>
</dbReference>
<dbReference type="InterPro" id="IPR052585">
    <property type="entry name" value="Lipid_raft_assoc_Zn_ADH"/>
</dbReference>
<dbReference type="InterPro" id="IPR013154">
    <property type="entry name" value="ADH-like_N"/>
</dbReference>
<evidence type="ECO:0000313" key="2">
    <source>
        <dbReference type="EMBL" id="MFD2409116.1"/>
    </source>
</evidence>
<keyword evidence="3" id="KW-1185">Reference proteome</keyword>
<dbReference type="EC" id="1.-.-.-" evidence="2"/>